<dbReference type="Gene3D" id="1.20.1070.10">
    <property type="entry name" value="Rhodopsin 7-helix transmembrane proteins"/>
    <property type="match status" value="1"/>
</dbReference>
<accession>A0A9W4J9D6</accession>
<feature type="transmembrane region" description="Helical" evidence="5">
    <location>
        <begin position="263"/>
        <end position="283"/>
    </location>
</feature>
<evidence type="ECO:0000313" key="6">
    <source>
        <dbReference type="EMBL" id="CAG8379849.1"/>
    </source>
</evidence>
<sequence>MSHSPGELKGIAIAGRVSSVLSILGSFTIIGAFALSRHFRSPIHRIIFYNAFYNLFDSVATMISTSGPAAGELSSLCQFQGFALQMYVPDVLWTFAMALDTYLVVFHHFDTQSLRKLEIKYTGVITTLSFIPAFVFLFIRGREKGPIYGDETIWCSVSRKWMILRIIFYYAPVWFIIVVVLILYTLIGIEITRVRDEFKLTDDDHIALTSGNSASSITTTIEARSQGTQSVDPESIPTPPSAFKASLAAHQVQKQRRVSLRQYVIMPSLFFLAMLTTWIAPTINRISEFVHHRHGTFALLVSVSTLGSLRGFWNGVIFVTIGMKGLKRRASERRIALRQVSSLLSLFFSVLKAVQILTKNYRRYR</sequence>
<feature type="transmembrane region" description="Helical" evidence="5">
    <location>
        <begin position="121"/>
        <end position="139"/>
    </location>
</feature>
<evidence type="ECO:0000256" key="4">
    <source>
        <dbReference type="ARBA" id="ARBA00023136"/>
    </source>
</evidence>
<keyword evidence="2 5" id="KW-0812">Transmembrane</keyword>
<dbReference type="OrthoDB" id="18453at2759"/>
<dbReference type="PANTHER" id="PTHR23112">
    <property type="entry name" value="G PROTEIN-COUPLED RECEPTOR 157-RELATED"/>
    <property type="match status" value="1"/>
</dbReference>
<evidence type="ECO:0000256" key="5">
    <source>
        <dbReference type="SAM" id="Phobius"/>
    </source>
</evidence>
<evidence type="ECO:0000256" key="3">
    <source>
        <dbReference type="ARBA" id="ARBA00022989"/>
    </source>
</evidence>
<feature type="transmembrane region" description="Helical" evidence="5">
    <location>
        <begin position="12"/>
        <end position="35"/>
    </location>
</feature>
<dbReference type="Pfam" id="PF05462">
    <property type="entry name" value="Dicty_CAR"/>
    <property type="match status" value="1"/>
</dbReference>
<dbReference type="SUPFAM" id="SSF81321">
    <property type="entry name" value="Family A G protein-coupled receptor-like"/>
    <property type="match status" value="1"/>
</dbReference>
<feature type="transmembrane region" description="Helical" evidence="5">
    <location>
        <begin position="335"/>
        <end position="357"/>
    </location>
</feature>
<dbReference type="PANTHER" id="PTHR23112:SF0">
    <property type="entry name" value="TRANSMEMBRANE PROTEIN 116"/>
    <property type="match status" value="1"/>
</dbReference>
<gene>
    <name evidence="6" type="ORF">PSALAMII_LOCUS5898</name>
</gene>
<feature type="transmembrane region" description="Helical" evidence="5">
    <location>
        <begin position="91"/>
        <end position="109"/>
    </location>
</feature>
<dbReference type="Proteomes" id="UP001152646">
    <property type="component" value="Unassembled WGS sequence"/>
</dbReference>
<feature type="transmembrane region" description="Helical" evidence="5">
    <location>
        <begin position="295"/>
        <end position="323"/>
    </location>
</feature>
<feature type="transmembrane region" description="Helical" evidence="5">
    <location>
        <begin position="167"/>
        <end position="189"/>
    </location>
</feature>
<comment type="subcellular location">
    <subcellularLocation>
        <location evidence="1">Membrane</location>
        <topology evidence="1">Multi-pass membrane protein</topology>
    </subcellularLocation>
</comment>
<evidence type="ECO:0000256" key="2">
    <source>
        <dbReference type="ARBA" id="ARBA00022692"/>
    </source>
</evidence>
<comment type="caution">
    <text evidence="6">The sequence shown here is derived from an EMBL/GenBank/DDBJ whole genome shotgun (WGS) entry which is preliminary data.</text>
</comment>
<protein>
    <recommendedName>
        <fullName evidence="8">G-protein coupled receptors family 2 profile 2 domain-containing protein</fullName>
    </recommendedName>
</protein>
<keyword evidence="3 5" id="KW-1133">Transmembrane helix</keyword>
<proteinExistence type="predicted"/>
<dbReference type="AlphaFoldDB" id="A0A9W4J9D6"/>
<dbReference type="GO" id="GO:0004930">
    <property type="term" value="F:G protein-coupled receptor activity"/>
    <property type="evidence" value="ECO:0007669"/>
    <property type="project" value="TreeGrafter"/>
</dbReference>
<evidence type="ECO:0000256" key="1">
    <source>
        <dbReference type="ARBA" id="ARBA00004141"/>
    </source>
</evidence>
<dbReference type="GO" id="GO:0005886">
    <property type="term" value="C:plasma membrane"/>
    <property type="evidence" value="ECO:0007669"/>
    <property type="project" value="TreeGrafter"/>
</dbReference>
<organism evidence="6 7">
    <name type="scientific">Penicillium salamii</name>
    <dbReference type="NCBI Taxonomy" id="1612424"/>
    <lineage>
        <taxon>Eukaryota</taxon>
        <taxon>Fungi</taxon>
        <taxon>Dikarya</taxon>
        <taxon>Ascomycota</taxon>
        <taxon>Pezizomycotina</taxon>
        <taxon>Eurotiomycetes</taxon>
        <taxon>Eurotiomycetidae</taxon>
        <taxon>Eurotiales</taxon>
        <taxon>Aspergillaceae</taxon>
        <taxon>Penicillium</taxon>
    </lineage>
</organism>
<evidence type="ECO:0000313" key="7">
    <source>
        <dbReference type="Proteomes" id="UP001152646"/>
    </source>
</evidence>
<dbReference type="EMBL" id="CAJVPA010000185">
    <property type="protein sequence ID" value="CAG8379849.1"/>
    <property type="molecule type" value="Genomic_DNA"/>
</dbReference>
<keyword evidence="4 5" id="KW-0472">Membrane</keyword>
<name>A0A9W4J9D6_9EURO</name>
<dbReference type="GO" id="GO:0007189">
    <property type="term" value="P:adenylate cyclase-activating G protein-coupled receptor signaling pathway"/>
    <property type="evidence" value="ECO:0007669"/>
    <property type="project" value="TreeGrafter"/>
</dbReference>
<evidence type="ECO:0008006" key="8">
    <source>
        <dbReference type="Google" id="ProtNLM"/>
    </source>
</evidence>
<feature type="transmembrane region" description="Helical" evidence="5">
    <location>
        <begin position="47"/>
        <end position="71"/>
    </location>
</feature>
<reference evidence="6" key="1">
    <citation type="submission" date="2021-07" db="EMBL/GenBank/DDBJ databases">
        <authorList>
            <person name="Branca A.L. A."/>
        </authorList>
    </citation>
    <scope>NUCLEOTIDE SEQUENCE</scope>
</reference>